<comment type="caution">
    <text evidence="3">The sequence shown here is derived from an EMBL/GenBank/DDBJ whole genome shotgun (WGS) entry which is preliminary data.</text>
</comment>
<feature type="domain" description="Putative oxidoreductase/dehydrogenase Rossmann-like" evidence="1">
    <location>
        <begin position="11"/>
        <end position="126"/>
    </location>
</feature>
<evidence type="ECO:0000313" key="3">
    <source>
        <dbReference type="EMBL" id="PEN13569.1"/>
    </source>
</evidence>
<dbReference type="EMBL" id="PDEQ01000004">
    <property type="protein sequence ID" value="PEN13569.1"/>
    <property type="molecule type" value="Genomic_DNA"/>
</dbReference>
<proteinExistence type="predicted"/>
<dbReference type="InterPro" id="IPR037108">
    <property type="entry name" value="TM1727-like_C_sf"/>
</dbReference>
<gene>
    <name evidence="3" type="ORF">CRI94_09670</name>
</gene>
<dbReference type="PANTHER" id="PTHR40459:SF1">
    <property type="entry name" value="CONSERVED HYPOTHETICAL ALANINE AND LEUCINE RICH PROTEIN"/>
    <property type="match status" value="1"/>
</dbReference>
<feature type="domain" description="DUF2520" evidence="2">
    <location>
        <begin position="142"/>
        <end position="270"/>
    </location>
</feature>
<evidence type="ECO:0000259" key="2">
    <source>
        <dbReference type="Pfam" id="PF10728"/>
    </source>
</evidence>
<evidence type="ECO:0000259" key="1">
    <source>
        <dbReference type="Pfam" id="PF10727"/>
    </source>
</evidence>
<keyword evidence="4" id="KW-1185">Reference proteome</keyword>
<dbReference type="Gene3D" id="3.40.50.720">
    <property type="entry name" value="NAD(P)-binding Rossmann-like Domain"/>
    <property type="match status" value="1"/>
</dbReference>
<name>A0A2A8CXW0_9BACT</name>
<evidence type="ECO:0000313" key="4">
    <source>
        <dbReference type="Proteomes" id="UP000220102"/>
    </source>
</evidence>
<protein>
    <submittedName>
        <fullName evidence="3">NADP oxidoreductase</fullName>
    </submittedName>
</protein>
<dbReference type="InterPro" id="IPR018931">
    <property type="entry name" value="DUF2520"/>
</dbReference>
<dbReference type="SUPFAM" id="SSF51735">
    <property type="entry name" value="NAD(P)-binding Rossmann-fold domains"/>
    <property type="match status" value="1"/>
</dbReference>
<dbReference type="InterPro" id="IPR036291">
    <property type="entry name" value="NAD(P)-bd_dom_sf"/>
</dbReference>
<dbReference type="OrthoDB" id="9810755at2"/>
<sequence length="316" mass="32630">MPVSSSTDRPVAIIGAGAVGTSLTHRLAACDIDIAGIISSRREPAERLASEVAAPVASTSLSDLPGTARVVFLCVPDDVIPSIAAELAEIPHPWPETIVAHTSGASPSAVLEPLASVGASVVSFHPMQTFPDRNAPEVFDDIYIGVEGEGDAVAYAEALVERLGANPMVLTPAEKTRVHAAAALASNGLAALVAVVRELLGTAGLAANDATRVVQPLIEQTWSNLKDAPPEIALTGPIVRGDIGTVKEHLAALEKSAPHLLPVYAVLAKEQVRVARRADRLTDEQSGAILDIIQAGSTEASVPQAPGMTDVSVTET</sequence>
<organism evidence="3 4">
    <name type="scientific">Longibacter salinarum</name>
    <dbReference type="NCBI Taxonomy" id="1850348"/>
    <lineage>
        <taxon>Bacteria</taxon>
        <taxon>Pseudomonadati</taxon>
        <taxon>Rhodothermota</taxon>
        <taxon>Rhodothermia</taxon>
        <taxon>Rhodothermales</taxon>
        <taxon>Salisaetaceae</taxon>
        <taxon>Longibacter</taxon>
    </lineage>
</organism>
<accession>A0A2A8CXW0</accession>
<dbReference type="AlphaFoldDB" id="A0A2A8CXW0"/>
<dbReference type="Proteomes" id="UP000220102">
    <property type="component" value="Unassembled WGS sequence"/>
</dbReference>
<dbReference type="PANTHER" id="PTHR40459">
    <property type="entry name" value="CONSERVED HYPOTHETICAL ALANINE AND LEUCINE RICH PROTEIN"/>
    <property type="match status" value="1"/>
</dbReference>
<dbReference type="Gene3D" id="1.10.1040.20">
    <property type="entry name" value="ProC-like, C-terminal domain"/>
    <property type="match status" value="1"/>
</dbReference>
<reference evidence="3 4" key="1">
    <citation type="submission" date="2017-10" db="EMBL/GenBank/DDBJ databases">
        <title>Draft genome of Longibacter Salinarum.</title>
        <authorList>
            <person name="Goh K.M."/>
            <person name="Shamsir M.S."/>
            <person name="Lim S.W."/>
        </authorList>
    </citation>
    <scope>NUCLEOTIDE SEQUENCE [LARGE SCALE GENOMIC DNA]</scope>
    <source>
        <strain evidence="3 4">KCTC 52045</strain>
    </source>
</reference>
<dbReference type="SUPFAM" id="SSF48179">
    <property type="entry name" value="6-phosphogluconate dehydrogenase C-terminal domain-like"/>
    <property type="match status" value="1"/>
</dbReference>
<dbReference type="Pfam" id="PF10727">
    <property type="entry name" value="Rossmann-like"/>
    <property type="match status" value="1"/>
</dbReference>
<dbReference type="InterPro" id="IPR008927">
    <property type="entry name" value="6-PGluconate_DH-like_C_sf"/>
</dbReference>
<dbReference type="Pfam" id="PF10728">
    <property type="entry name" value="DUF2520"/>
    <property type="match status" value="1"/>
</dbReference>
<dbReference type="InterPro" id="IPR019665">
    <property type="entry name" value="OxRdtase/DH_put_Rossmann_dom"/>
</dbReference>